<dbReference type="AlphaFoldDB" id="A0A3R9DXF7"/>
<dbReference type="SUPFAM" id="SSF102462">
    <property type="entry name" value="Peptidyl-tRNA hydrolase II"/>
    <property type="match status" value="1"/>
</dbReference>
<evidence type="ECO:0000313" key="2">
    <source>
        <dbReference type="Proteomes" id="UP000267081"/>
    </source>
</evidence>
<dbReference type="RefSeq" id="WP_125313376.1">
    <property type="nucleotide sequence ID" value="NZ_RSEC01000058.1"/>
</dbReference>
<proteinExistence type="predicted"/>
<dbReference type="InterPro" id="IPR018988">
    <property type="entry name" value="DUF2000"/>
</dbReference>
<dbReference type="InterPro" id="IPR017021">
    <property type="entry name" value="UCP033763"/>
</dbReference>
<sequence length="148" mass="15569">MTIAPGDPQPPSDPPLKVVLVVRDGLPTNQAVNAATVLGASIGTRLGLPLGPEAVDATGTRYHGIVTTPVPILTTDAGELTRLHRLAGEREQLTVLCLTETARRARTYEAYLADLAATTESDADLVGMIVAGPRNQVTKLTKRLPLLA</sequence>
<reference evidence="1 2" key="1">
    <citation type="submission" date="2018-12" db="EMBL/GenBank/DDBJ databases">
        <title>Amycolatopsis eburnea sp. nov. actinomycete associate with arbuscular mycorrhiza fungal spore.</title>
        <authorList>
            <person name="Lumyong S."/>
            <person name="Chaiya L."/>
        </authorList>
    </citation>
    <scope>NUCLEOTIDE SEQUENCE [LARGE SCALE GENOMIC DNA]</scope>
    <source>
        <strain evidence="1 2">GLM-1</strain>
    </source>
</reference>
<dbReference type="Pfam" id="PF09391">
    <property type="entry name" value="DUF2000"/>
    <property type="match status" value="1"/>
</dbReference>
<dbReference type="InterPro" id="IPR023476">
    <property type="entry name" value="Pep_tRNA_hydro_II_dom_sf"/>
</dbReference>
<name>A0A3R9DXF7_9PSEU</name>
<gene>
    <name evidence="1" type="ORF">EIY87_31190</name>
</gene>
<keyword evidence="2" id="KW-1185">Reference proteome</keyword>
<evidence type="ECO:0000313" key="1">
    <source>
        <dbReference type="EMBL" id="RSD14102.1"/>
    </source>
</evidence>
<dbReference type="Gene3D" id="3.40.1490.10">
    <property type="entry name" value="Bit1"/>
    <property type="match status" value="1"/>
</dbReference>
<dbReference type="Proteomes" id="UP000267081">
    <property type="component" value="Unassembled WGS sequence"/>
</dbReference>
<dbReference type="PIRSF" id="PIRSF033736">
    <property type="entry name" value="UCP033763"/>
    <property type="match status" value="1"/>
</dbReference>
<protein>
    <submittedName>
        <fullName evidence="1">DUF2000 domain-containing protein</fullName>
    </submittedName>
</protein>
<accession>A0A3R9DXF7</accession>
<organism evidence="1 2">
    <name type="scientific">Amycolatopsis eburnea</name>
    <dbReference type="NCBI Taxonomy" id="2267691"/>
    <lineage>
        <taxon>Bacteria</taxon>
        <taxon>Bacillati</taxon>
        <taxon>Actinomycetota</taxon>
        <taxon>Actinomycetes</taxon>
        <taxon>Pseudonocardiales</taxon>
        <taxon>Pseudonocardiaceae</taxon>
        <taxon>Amycolatopsis</taxon>
    </lineage>
</organism>
<dbReference type="EMBL" id="RSEC01000058">
    <property type="protein sequence ID" value="RSD14102.1"/>
    <property type="molecule type" value="Genomic_DNA"/>
</dbReference>
<dbReference type="OrthoDB" id="3692042at2"/>
<comment type="caution">
    <text evidence="1">The sequence shown here is derived from an EMBL/GenBank/DDBJ whole genome shotgun (WGS) entry which is preliminary data.</text>
</comment>